<gene>
    <name evidence="1" type="ORF">RR46_10803</name>
</gene>
<protein>
    <submittedName>
        <fullName evidence="1">Uncharacterized protein</fullName>
    </submittedName>
</protein>
<sequence length="78" mass="9034">MLKFLRGRWCVAACNRARSSIPIRFTRPPLAPLQHSVRGSDERKRRNDKKQFGFNGKLSETIAVICKVVHELKKNEIE</sequence>
<accession>A0A194PKL1</accession>
<organism evidence="1 2">
    <name type="scientific">Papilio xuthus</name>
    <name type="common">Asian swallowtail butterfly</name>
    <dbReference type="NCBI Taxonomy" id="66420"/>
    <lineage>
        <taxon>Eukaryota</taxon>
        <taxon>Metazoa</taxon>
        <taxon>Ecdysozoa</taxon>
        <taxon>Arthropoda</taxon>
        <taxon>Hexapoda</taxon>
        <taxon>Insecta</taxon>
        <taxon>Pterygota</taxon>
        <taxon>Neoptera</taxon>
        <taxon>Endopterygota</taxon>
        <taxon>Lepidoptera</taxon>
        <taxon>Glossata</taxon>
        <taxon>Ditrysia</taxon>
        <taxon>Papilionoidea</taxon>
        <taxon>Papilionidae</taxon>
        <taxon>Papilioninae</taxon>
        <taxon>Papilio</taxon>
    </lineage>
</organism>
<dbReference type="EMBL" id="KQ459602">
    <property type="protein sequence ID" value="KPI93543.1"/>
    <property type="molecule type" value="Genomic_DNA"/>
</dbReference>
<name>A0A194PKL1_PAPXU</name>
<reference evidence="1 2" key="1">
    <citation type="journal article" date="2015" name="Nat. Commun.">
        <title>Outbred genome sequencing and CRISPR/Cas9 gene editing in butterflies.</title>
        <authorList>
            <person name="Li X."/>
            <person name="Fan D."/>
            <person name="Zhang W."/>
            <person name="Liu G."/>
            <person name="Zhang L."/>
            <person name="Zhao L."/>
            <person name="Fang X."/>
            <person name="Chen L."/>
            <person name="Dong Y."/>
            <person name="Chen Y."/>
            <person name="Ding Y."/>
            <person name="Zhao R."/>
            <person name="Feng M."/>
            <person name="Zhu Y."/>
            <person name="Feng Y."/>
            <person name="Jiang X."/>
            <person name="Zhu D."/>
            <person name="Xiang H."/>
            <person name="Feng X."/>
            <person name="Li S."/>
            <person name="Wang J."/>
            <person name="Zhang G."/>
            <person name="Kronforst M.R."/>
            <person name="Wang W."/>
        </authorList>
    </citation>
    <scope>NUCLEOTIDE SEQUENCE [LARGE SCALE GENOMIC DNA]</scope>
    <source>
        <strain evidence="1">Ya'a_city_454_Px</strain>
        <tissue evidence="1">Whole body</tissue>
    </source>
</reference>
<keyword evidence="2" id="KW-1185">Reference proteome</keyword>
<evidence type="ECO:0000313" key="2">
    <source>
        <dbReference type="Proteomes" id="UP000053268"/>
    </source>
</evidence>
<evidence type="ECO:0000313" key="1">
    <source>
        <dbReference type="EMBL" id="KPI93543.1"/>
    </source>
</evidence>
<dbReference type="Proteomes" id="UP000053268">
    <property type="component" value="Unassembled WGS sequence"/>
</dbReference>
<dbReference type="AlphaFoldDB" id="A0A194PKL1"/>
<proteinExistence type="predicted"/>